<evidence type="ECO:0000313" key="1">
    <source>
        <dbReference type="EMBL" id="GAI91045.1"/>
    </source>
</evidence>
<protein>
    <submittedName>
        <fullName evidence="1">Uncharacterized protein</fullName>
    </submittedName>
</protein>
<name>X1TU20_9ZZZZ</name>
<accession>X1TU20</accession>
<dbReference type="AlphaFoldDB" id="X1TU20"/>
<proteinExistence type="predicted"/>
<reference evidence="1" key="1">
    <citation type="journal article" date="2014" name="Front. Microbiol.">
        <title>High frequency of phylogenetically diverse reductive dehalogenase-homologous genes in deep subseafloor sedimentary metagenomes.</title>
        <authorList>
            <person name="Kawai M."/>
            <person name="Futagami T."/>
            <person name="Toyoda A."/>
            <person name="Takaki Y."/>
            <person name="Nishi S."/>
            <person name="Hori S."/>
            <person name="Arai W."/>
            <person name="Tsubouchi T."/>
            <person name="Morono Y."/>
            <person name="Uchiyama I."/>
            <person name="Ito T."/>
            <person name="Fujiyama A."/>
            <person name="Inagaki F."/>
            <person name="Takami H."/>
        </authorList>
    </citation>
    <scope>NUCLEOTIDE SEQUENCE</scope>
    <source>
        <strain evidence="1">Expedition CK06-06</strain>
    </source>
</reference>
<sequence length="78" mass="8797">MVIDCPWGPIDTAGHKFTILREYVGDVAPLPWMPAAIVSSAPGFTPLTPVPPTPIETLYYMDSDLQERQLKKAKWWIK</sequence>
<dbReference type="EMBL" id="BARW01023038">
    <property type="protein sequence ID" value="GAI91045.1"/>
    <property type="molecule type" value="Genomic_DNA"/>
</dbReference>
<gene>
    <name evidence="1" type="ORF">S12H4_38292</name>
</gene>
<organism evidence="1">
    <name type="scientific">marine sediment metagenome</name>
    <dbReference type="NCBI Taxonomy" id="412755"/>
    <lineage>
        <taxon>unclassified sequences</taxon>
        <taxon>metagenomes</taxon>
        <taxon>ecological metagenomes</taxon>
    </lineage>
</organism>
<comment type="caution">
    <text evidence="1">The sequence shown here is derived from an EMBL/GenBank/DDBJ whole genome shotgun (WGS) entry which is preliminary data.</text>
</comment>